<gene>
    <name evidence="1" type="ORF">BD31_I1215</name>
</gene>
<accession>I3D4S9</accession>
<dbReference type="EMBL" id="AEXL02000024">
    <property type="protein sequence ID" value="EIJ66722.1"/>
    <property type="molecule type" value="Genomic_DNA"/>
</dbReference>
<name>I3D4S9_9ARCH</name>
<dbReference type="Proteomes" id="UP000003423">
    <property type="component" value="Unassembled WGS sequence"/>
</dbReference>
<dbReference type="PATRIC" id="fig|859350.6.peg.288"/>
<keyword evidence="2" id="KW-1185">Reference proteome</keyword>
<organism evidence="1 2">
    <name type="scientific">Candidatus Nitrosopumilus salarius BD31</name>
    <dbReference type="NCBI Taxonomy" id="859350"/>
    <lineage>
        <taxon>Archaea</taxon>
        <taxon>Nitrososphaerota</taxon>
        <taxon>Nitrososphaeria</taxon>
        <taxon>Nitrosopumilales</taxon>
        <taxon>Nitrosopumilaceae</taxon>
        <taxon>Nitrosopumilus</taxon>
    </lineage>
</organism>
<protein>
    <submittedName>
        <fullName evidence="1">Uncharacterized protein</fullName>
    </submittedName>
</protein>
<comment type="caution">
    <text evidence="1">The sequence shown here is derived from an EMBL/GenBank/DDBJ whole genome shotgun (WGS) entry which is preliminary data.</text>
</comment>
<proteinExistence type="predicted"/>
<dbReference type="AlphaFoldDB" id="I3D4S9"/>
<evidence type="ECO:0000313" key="1">
    <source>
        <dbReference type="EMBL" id="EIJ66722.1"/>
    </source>
</evidence>
<reference evidence="1 2" key="1">
    <citation type="journal article" date="2012" name="J. Bacteriol.">
        <title>Genome sequence of "Candidatus Nitrosopumilus salaria" BD31, an ammonia-oxidizing archaeon from the San Francisco Bay estuary.</title>
        <authorList>
            <person name="Mosier A.C."/>
            <person name="Allen E.E."/>
            <person name="Kim M."/>
            <person name="Ferriera S."/>
            <person name="Francis C.A."/>
        </authorList>
    </citation>
    <scope>NUCLEOTIDE SEQUENCE [LARGE SCALE GENOMIC DNA]</scope>
    <source>
        <strain evidence="1 2">BD31</strain>
    </source>
</reference>
<sequence length="45" mass="5343">MNYLKSYVVFGTINVHLKFHLMKNPYVIISDYPLNGCIRYNNSFD</sequence>
<evidence type="ECO:0000313" key="2">
    <source>
        <dbReference type="Proteomes" id="UP000003423"/>
    </source>
</evidence>